<dbReference type="OrthoDB" id="1921290at2759"/>
<organism evidence="2 3">
    <name type="scientific">Cinnamomum micranthum f. kanehirae</name>
    <dbReference type="NCBI Taxonomy" id="337451"/>
    <lineage>
        <taxon>Eukaryota</taxon>
        <taxon>Viridiplantae</taxon>
        <taxon>Streptophyta</taxon>
        <taxon>Embryophyta</taxon>
        <taxon>Tracheophyta</taxon>
        <taxon>Spermatophyta</taxon>
        <taxon>Magnoliopsida</taxon>
        <taxon>Magnoliidae</taxon>
        <taxon>Laurales</taxon>
        <taxon>Lauraceae</taxon>
        <taxon>Cinnamomum</taxon>
    </lineage>
</organism>
<dbReference type="AlphaFoldDB" id="A0A3S3M6V6"/>
<comment type="caution">
    <text evidence="2">The sequence shown here is derived from an EMBL/GenBank/DDBJ whole genome shotgun (WGS) entry which is preliminary data.</text>
</comment>
<evidence type="ECO:0000256" key="1">
    <source>
        <dbReference type="SAM" id="MobiDB-lite"/>
    </source>
</evidence>
<feature type="region of interest" description="Disordered" evidence="1">
    <location>
        <begin position="18"/>
        <end position="45"/>
    </location>
</feature>
<gene>
    <name evidence="2" type="ORF">CKAN_00261900</name>
</gene>
<sequence>MKKKEEEQEVEILKAVAQAWHSRSGNPRPMKEFDAPRHTHHSTRPSRFKLEAINLASKQVSSSATWDFADSLWDSYELVTLSRKLESKLVMDHPFEGVPPKSPETPRKKRKESKNSLRSLFGRISSKRNDADVPPKDYGPHSPDSS</sequence>
<name>A0A3S3M6V6_9MAGN</name>
<dbReference type="Proteomes" id="UP000283530">
    <property type="component" value="Unassembled WGS sequence"/>
</dbReference>
<dbReference type="PANTHER" id="PTHR34665">
    <property type="entry name" value="DUF3741 DOMAIN-CONTAINING PROTEIN"/>
    <property type="match status" value="1"/>
</dbReference>
<protein>
    <submittedName>
        <fullName evidence="2">Uncharacterized protein</fullName>
    </submittedName>
</protein>
<feature type="region of interest" description="Disordered" evidence="1">
    <location>
        <begin position="93"/>
        <end position="146"/>
    </location>
</feature>
<dbReference type="STRING" id="337451.A0A3S3M6V6"/>
<accession>A0A3S3M6V6</accession>
<dbReference type="PANTHER" id="PTHR34665:SF1">
    <property type="entry name" value="OS02G0595200 PROTEIN"/>
    <property type="match status" value="1"/>
</dbReference>
<proteinExistence type="predicted"/>
<feature type="compositionally biased region" description="Basic and acidic residues" evidence="1">
    <location>
        <begin position="127"/>
        <end position="139"/>
    </location>
</feature>
<keyword evidence="3" id="KW-1185">Reference proteome</keyword>
<dbReference type="EMBL" id="QPKB01000001">
    <property type="protein sequence ID" value="RWR74294.1"/>
    <property type="molecule type" value="Genomic_DNA"/>
</dbReference>
<evidence type="ECO:0000313" key="3">
    <source>
        <dbReference type="Proteomes" id="UP000283530"/>
    </source>
</evidence>
<reference evidence="2 3" key="1">
    <citation type="journal article" date="2019" name="Nat. Plants">
        <title>Stout camphor tree genome fills gaps in understanding of flowering plant genome evolution.</title>
        <authorList>
            <person name="Chaw S.M."/>
            <person name="Liu Y.C."/>
            <person name="Wu Y.W."/>
            <person name="Wang H.Y."/>
            <person name="Lin C.I."/>
            <person name="Wu C.S."/>
            <person name="Ke H.M."/>
            <person name="Chang L.Y."/>
            <person name="Hsu C.Y."/>
            <person name="Yang H.T."/>
            <person name="Sudianto E."/>
            <person name="Hsu M.H."/>
            <person name="Wu K.P."/>
            <person name="Wang L.N."/>
            <person name="Leebens-Mack J.H."/>
            <person name="Tsai I.J."/>
        </authorList>
    </citation>
    <scope>NUCLEOTIDE SEQUENCE [LARGE SCALE GENOMIC DNA]</scope>
    <source>
        <strain evidence="3">cv. Chaw 1501</strain>
        <tissue evidence="2">Young leaves</tissue>
    </source>
</reference>
<evidence type="ECO:0000313" key="2">
    <source>
        <dbReference type="EMBL" id="RWR74294.1"/>
    </source>
</evidence>